<evidence type="ECO:0000256" key="1">
    <source>
        <dbReference type="ARBA" id="ARBA00002919"/>
    </source>
</evidence>
<keyword evidence="8 11" id="KW-0560">Oxidoreductase</keyword>
<dbReference type="SUPFAM" id="SSF51735">
    <property type="entry name" value="NAD(P)-binding Rossmann-fold domains"/>
    <property type="match status" value="1"/>
</dbReference>
<evidence type="ECO:0000256" key="5">
    <source>
        <dbReference type="ARBA" id="ARBA00019465"/>
    </source>
</evidence>
<dbReference type="GO" id="GO:0005737">
    <property type="term" value="C:cytoplasm"/>
    <property type="evidence" value="ECO:0007669"/>
    <property type="project" value="TreeGrafter"/>
</dbReference>
<dbReference type="RefSeq" id="WP_088604548.1">
    <property type="nucleotide sequence ID" value="NZ_NJIH01000009.1"/>
</dbReference>
<comment type="similarity">
    <text evidence="3 11">Belongs to the ketopantoate reductase family.</text>
</comment>
<evidence type="ECO:0000256" key="7">
    <source>
        <dbReference type="ARBA" id="ARBA00022857"/>
    </source>
</evidence>
<gene>
    <name evidence="14" type="ORF">CEY11_16710</name>
</gene>
<dbReference type="InterPro" id="IPR008927">
    <property type="entry name" value="6-PGluconate_DH-like_C_sf"/>
</dbReference>
<comment type="pathway">
    <text evidence="2 11">Cofactor biosynthesis; (R)-pantothenate biosynthesis; (R)-pantoate from 3-methyl-2-oxobutanoate: step 2/2.</text>
</comment>
<dbReference type="EMBL" id="NJIH01000009">
    <property type="protein sequence ID" value="OWT57544.1"/>
    <property type="molecule type" value="Genomic_DNA"/>
</dbReference>
<dbReference type="InterPro" id="IPR051402">
    <property type="entry name" value="KPR-Related"/>
</dbReference>
<evidence type="ECO:0000256" key="11">
    <source>
        <dbReference type="RuleBase" id="RU362068"/>
    </source>
</evidence>
<evidence type="ECO:0000256" key="9">
    <source>
        <dbReference type="ARBA" id="ARBA00032024"/>
    </source>
</evidence>
<proteinExistence type="inferred from homology"/>
<dbReference type="UniPathway" id="UPA00028">
    <property type="reaction ID" value="UER00004"/>
</dbReference>
<dbReference type="SUPFAM" id="SSF48179">
    <property type="entry name" value="6-phosphogluconate dehydrogenase C-terminal domain-like"/>
    <property type="match status" value="1"/>
</dbReference>
<keyword evidence="6 11" id="KW-0566">Pantothenate biosynthesis</keyword>
<dbReference type="InterPro" id="IPR013328">
    <property type="entry name" value="6PGD_dom2"/>
</dbReference>
<name>A0A225M879_9BURK</name>
<dbReference type="GO" id="GO:0008677">
    <property type="term" value="F:2-dehydropantoate 2-reductase activity"/>
    <property type="evidence" value="ECO:0007669"/>
    <property type="project" value="UniProtKB-EC"/>
</dbReference>
<evidence type="ECO:0000259" key="13">
    <source>
        <dbReference type="Pfam" id="PF08546"/>
    </source>
</evidence>
<dbReference type="Pfam" id="PF08546">
    <property type="entry name" value="ApbA_C"/>
    <property type="match status" value="1"/>
</dbReference>
<dbReference type="InterPro" id="IPR013332">
    <property type="entry name" value="KPR_N"/>
</dbReference>
<reference evidence="15" key="1">
    <citation type="submission" date="2017-06" db="EMBL/GenBank/DDBJ databases">
        <title>Herbaspirillum phytohormonus sp. nov., isolated from the root nodule of Robinia pseudoacacia in lead-zinc mine.</title>
        <authorList>
            <person name="Fan M."/>
            <person name="Lin Y."/>
        </authorList>
    </citation>
    <scope>NUCLEOTIDE SEQUENCE [LARGE SCALE GENOMIC DNA]</scope>
    <source>
        <strain evidence="15">SC-089</strain>
    </source>
</reference>
<dbReference type="Gene3D" id="1.10.1040.10">
    <property type="entry name" value="N-(1-d-carboxylethyl)-l-norvaline Dehydrogenase, domain 2"/>
    <property type="match status" value="1"/>
</dbReference>
<comment type="catalytic activity">
    <reaction evidence="10 11">
        <text>(R)-pantoate + NADP(+) = 2-dehydropantoate + NADPH + H(+)</text>
        <dbReference type="Rhea" id="RHEA:16233"/>
        <dbReference type="ChEBI" id="CHEBI:11561"/>
        <dbReference type="ChEBI" id="CHEBI:15378"/>
        <dbReference type="ChEBI" id="CHEBI:15980"/>
        <dbReference type="ChEBI" id="CHEBI:57783"/>
        <dbReference type="ChEBI" id="CHEBI:58349"/>
        <dbReference type="EC" id="1.1.1.169"/>
    </reaction>
</comment>
<dbReference type="InterPro" id="IPR013752">
    <property type="entry name" value="KPA_reductase"/>
</dbReference>
<dbReference type="InterPro" id="IPR003710">
    <property type="entry name" value="ApbA"/>
</dbReference>
<evidence type="ECO:0000256" key="8">
    <source>
        <dbReference type="ARBA" id="ARBA00023002"/>
    </source>
</evidence>
<dbReference type="Pfam" id="PF02558">
    <property type="entry name" value="ApbA"/>
    <property type="match status" value="1"/>
</dbReference>
<comment type="caution">
    <text evidence="14">The sequence shown here is derived from an EMBL/GenBank/DDBJ whole genome shotgun (WGS) entry which is preliminary data.</text>
</comment>
<accession>A0A225M879</accession>
<evidence type="ECO:0000313" key="15">
    <source>
        <dbReference type="Proteomes" id="UP000214603"/>
    </source>
</evidence>
<evidence type="ECO:0000256" key="4">
    <source>
        <dbReference type="ARBA" id="ARBA00013014"/>
    </source>
</evidence>
<evidence type="ECO:0000259" key="12">
    <source>
        <dbReference type="Pfam" id="PF02558"/>
    </source>
</evidence>
<dbReference type="InterPro" id="IPR036291">
    <property type="entry name" value="NAD(P)-bd_dom_sf"/>
</dbReference>
<dbReference type="GO" id="GO:0015940">
    <property type="term" value="P:pantothenate biosynthetic process"/>
    <property type="evidence" value="ECO:0007669"/>
    <property type="project" value="UniProtKB-UniPathway"/>
</dbReference>
<evidence type="ECO:0000256" key="10">
    <source>
        <dbReference type="ARBA" id="ARBA00048793"/>
    </source>
</evidence>
<comment type="function">
    <text evidence="1 11">Catalyzes the NADPH-dependent reduction of ketopantoate into pantoic acid.</text>
</comment>
<feature type="domain" description="Ketopantoate reductase C-terminal" evidence="13">
    <location>
        <begin position="179"/>
        <end position="300"/>
    </location>
</feature>
<dbReference type="AlphaFoldDB" id="A0A225M879"/>
<dbReference type="FunFam" id="1.10.1040.10:FF:000017">
    <property type="entry name" value="2-dehydropantoate 2-reductase"/>
    <property type="match status" value="1"/>
</dbReference>
<dbReference type="Proteomes" id="UP000214603">
    <property type="component" value="Unassembled WGS sequence"/>
</dbReference>
<evidence type="ECO:0000313" key="14">
    <source>
        <dbReference type="EMBL" id="OWT57544.1"/>
    </source>
</evidence>
<protein>
    <recommendedName>
        <fullName evidence="5 11">2-dehydropantoate 2-reductase</fullName>
        <ecNumber evidence="4 11">1.1.1.169</ecNumber>
    </recommendedName>
    <alternativeName>
        <fullName evidence="9 11">Ketopantoate reductase</fullName>
    </alternativeName>
</protein>
<evidence type="ECO:0000256" key="3">
    <source>
        <dbReference type="ARBA" id="ARBA00007870"/>
    </source>
</evidence>
<dbReference type="PANTHER" id="PTHR21708:SF26">
    <property type="entry name" value="2-DEHYDROPANTOATE 2-REDUCTASE"/>
    <property type="match status" value="1"/>
</dbReference>
<keyword evidence="7 11" id="KW-0521">NADP</keyword>
<dbReference type="EC" id="1.1.1.169" evidence="4 11"/>
<keyword evidence="15" id="KW-1185">Reference proteome</keyword>
<evidence type="ECO:0000256" key="6">
    <source>
        <dbReference type="ARBA" id="ARBA00022655"/>
    </source>
</evidence>
<dbReference type="OrthoDB" id="8555723at2"/>
<feature type="domain" description="Ketopantoate reductase N-terminal" evidence="12">
    <location>
        <begin position="3"/>
        <end position="153"/>
    </location>
</feature>
<dbReference type="PANTHER" id="PTHR21708">
    <property type="entry name" value="PROBABLE 2-DEHYDROPANTOATE 2-REDUCTASE"/>
    <property type="match status" value="1"/>
</dbReference>
<evidence type="ECO:0000256" key="2">
    <source>
        <dbReference type="ARBA" id="ARBA00004994"/>
    </source>
</evidence>
<sequence length="309" mass="33057">MKIAVIGSGGVGGFYGLKLARAGHDVTFVARGAHLKAMRESGLHIENESGIVESLSNVKATDDILGLAQPELIIIAVKMWDLEEITAKLKQIAGPHTAVLSLQNGVIKDIMLKRAFGEAAVMGGVAYVATSIGRPGVIKQVGPMQRIKLGEYDGRQTERCKELVQAFAAMGVDATLADDIERVLWEKYSFLVGLSSMTCLTHLTIGPVREHEGSRALLQSIFDEVVALAQARNVGLPPDYASQCMQLADDVAYSMTSSMFHDLEKGNRLELPWLSGGVVSLAREAGVPVPANTFATQALAPYVNGRAQA</sequence>
<dbReference type="FunFam" id="3.40.50.720:FF:000307">
    <property type="entry name" value="2-dehydropantoate 2-reductase"/>
    <property type="match status" value="1"/>
</dbReference>
<dbReference type="NCBIfam" id="TIGR00745">
    <property type="entry name" value="apbA_panE"/>
    <property type="match status" value="1"/>
</dbReference>
<dbReference type="Gene3D" id="3.40.50.720">
    <property type="entry name" value="NAD(P)-binding Rossmann-like Domain"/>
    <property type="match status" value="1"/>
</dbReference>
<organism evidence="14 15">
    <name type="scientific">Candidimonas nitroreducens</name>
    <dbReference type="NCBI Taxonomy" id="683354"/>
    <lineage>
        <taxon>Bacteria</taxon>
        <taxon>Pseudomonadati</taxon>
        <taxon>Pseudomonadota</taxon>
        <taxon>Betaproteobacteria</taxon>
        <taxon>Burkholderiales</taxon>
        <taxon>Alcaligenaceae</taxon>
        <taxon>Candidimonas</taxon>
    </lineage>
</organism>